<keyword evidence="2" id="KW-0805">Transcription regulation</keyword>
<keyword evidence="3" id="KW-0238">DNA-binding</keyword>
<dbReference type="Pfam" id="PF00072">
    <property type="entry name" value="Response_reg"/>
    <property type="match status" value="1"/>
</dbReference>
<evidence type="ECO:0000313" key="10">
    <source>
        <dbReference type="Proteomes" id="UP000823842"/>
    </source>
</evidence>
<dbReference type="GO" id="GO:0043565">
    <property type="term" value="F:sequence-specific DNA binding"/>
    <property type="evidence" value="ECO:0007669"/>
    <property type="project" value="InterPro"/>
</dbReference>
<dbReference type="Proteomes" id="UP000823842">
    <property type="component" value="Unassembled WGS sequence"/>
</dbReference>
<evidence type="ECO:0000256" key="2">
    <source>
        <dbReference type="ARBA" id="ARBA00023015"/>
    </source>
</evidence>
<dbReference type="PROSITE" id="PS01124">
    <property type="entry name" value="HTH_ARAC_FAMILY_2"/>
    <property type="match status" value="1"/>
</dbReference>
<organism evidence="9 10">
    <name type="scientific">Candidatus Blautia faecavium</name>
    <dbReference type="NCBI Taxonomy" id="2838487"/>
    <lineage>
        <taxon>Bacteria</taxon>
        <taxon>Bacillati</taxon>
        <taxon>Bacillota</taxon>
        <taxon>Clostridia</taxon>
        <taxon>Lachnospirales</taxon>
        <taxon>Lachnospiraceae</taxon>
        <taxon>Blautia</taxon>
    </lineage>
</organism>
<feature type="modified residue" description="4-aspartylphosphate" evidence="6">
    <location>
        <position position="55"/>
    </location>
</feature>
<keyword evidence="6" id="KW-0597">Phosphoprotein</keyword>
<dbReference type="AlphaFoldDB" id="A0A9D2RW83"/>
<dbReference type="SMART" id="SM00342">
    <property type="entry name" value="HTH_ARAC"/>
    <property type="match status" value="1"/>
</dbReference>
<dbReference type="InterPro" id="IPR020449">
    <property type="entry name" value="Tscrpt_reg_AraC-type_HTH"/>
</dbReference>
<evidence type="ECO:0000256" key="1">
    <source>
        <dbReference type="ARBA" id="ARBA00018672"/>
    </source>
</evidence>
<feature type="domain" description="Response regulatory" evidence="8">
    <location>
        <begin position="3"/>
        <end position="120"/>
    </location>
</feature>
<dbReference type="InterPro" id="IPR011006">
    <property type="entry name" value="CheY-like_superfamily"/>
</dbReference>
<dbReference type="InterPro" id="IPR009057">
    <property type="entry name" value="Homeodomain-like_sf"/>
</dbReference>
<evidence type="ECO:0000256" key="5">
    <source>
        <dbReference type="ARBA" id="ARBA00024867"/>
    </source>
</evidence>
<dbReference type="CDD" id="cd17536">
    <property type="entry name" value="REC_YesN-like"/>
    <property type="match status" value="1"/>
</dbReference>
<evidence type="ECO:0000259" key="7">
    <source>
        <dbReference type="PROSITE" id="PS01124"/>
    </source>
</evidence>
<dbReference type="Pfam" id="PF17853">
    <property type="entry name" value="GGDEF_2"/>
    <property type="match status" value="1"/>
</dbReference>
<dbReference type="InterPro" id="IPR018062">
    <property type="entry name" value="HTH_AraC-typ_CS"/>
</dbReference>
<dbReference type="Gene3D" id="3.40.50.2300">
    <property type="match status" value="1"/>
</dbReference>
<dbReference type="PROSITE" id="PS50110">
    <property type="entry name" value="RESPONSE_REGULATORY"/>
    <property type="match status" value="1"/>
</dbReference>
<evidence type="ECO:0000256" key="6">
    <source>
        <dbReference type="PROSITE-ProRule" id="PRU00169"/>
    </source>
</evidence>
<dbReference type="InterPro" id="IPR018060">
    <property type="entry name" value="HTH_AraC"/>
</dbReference>
<comment type="function">
    <text evidence="5">May play the central regulatory role in sporulation. It may be an element of the effector pathway responsible for the activation of sporulation genes in response to nutritional stress. Spo0A may act in concert with spo0H (a sigma factor) to control the expression of some genes that are critical to the sporulation process.</text>
</comment>
<evidence type="ECO:0000259" key="8">
    <source>
        <dbReference type="PROSITE" id="PS50110"/>
    </source>
</evidence>
<dbReference type="Gene3D" id="1.10.10.60">
    <property type="entry name" value="Homeodomain-like"/>
    <property type="match status" value="2"/>
</dbReference>
<dbReference type="PANTHER" id="PTHR43280">
    <property type="entry name" value="ARAC-FAMILY TRANSCRIPTIONAL REGULATOR"/>
    <property type="match status" value="1"/>
</dbReference>
<feature type="domain" description="HTH araC/xylS-type" evidence="7">
    <location>
        <begin position="431"/>
        <end position="529"/>
    </location>
</feature>
<dbReference type="InterPro" id="IPR001789">
    <property type="entry name" value="Sig_transdc_resp-reg_receiver"/>
</dbReference>
<gene>
    <name evidence="9" type="ORF">IAA06_09410</name>
</gene>
<dbReference type="Pfam" id="PF12833">
    <property type="entry name" value="HTH_18"/>
    <property type="match status" value="1"/>
</dbReference>
<dbReference type="PROSITE" id="PS00041">
    <property type="entry name" value="HTH_ARAC_FAMILY_1"/>
    <property type="match status" value="1"/>
</dbReference>
<accession>A0A9D2RW83</accession>
<dbReference type="InterPro" id="IPR041522">
    <property type="entry name" value="CdaR_GGDEF"/>
</dbReference>
<dbReference type="SUPFAM" id="SSF46689">
    <property type="entry name" value="Homeodomain-like"/>
    <property type="match status" value="2"/>
</dbReference>
<sequence length="531" mass="61839">MYRILLADDEGIMLESLKNIIRSNFGSECEIACAKTGRAVVEQVESFRPDIAFVDIQMPGLSGIQAIKEIRKFHRNIVFIIITAYDKFTYAQEAINLGVMEYLTKPINKRKIIDVCTNAMLKVDETRQKRSDDLKIREKLETVVPIIESGYLYNLLLQDDFHTYQDNYKELLNIKENYAFMAVVEFGDSVENGILTNAVGASVRANKFYPEFREIAKGFFECLVGPVMGNQIVLLVPHEKEKVEYEERVEILTRMRNMIHKMELRIDSKFRGGIGRVCPLENVKNSYSEALRALRESGSHVVHINDIPLVQDYDGEYPLNLENSYCQRAIEADYGGAAQAADQFFDWMLNNYKEYREAIEIKVLELVMRIEYSAFFKGGVKYGFRYRENYLKEIHGCRDYEELRNWFQRKTEDVCRGMATTKEKESESVVARAKAYIKENYQKDISLDDVSRMVDISPYYFSKLFKQEQGEGFVEYLTRTRMTAARQLLRTPQYSIKEICAMCGYSDPNYFSRIFKRYEGVTPSEYRERLG</sequence>
<dbReference type="PRINTS" id="PR00032">
    <property type="entry name" value="HTHARAC"/>
</dbReference>
<reference evidence="9" key="2">
    <citation type="submission" date="2021-04" db="EMBL/GenBank/DDBJ databases">
        <authorList>
            <person name="Gilroy R."/>
        </authorList>
    </citation>
    <scope>NUCLEOTIDE SEQUENCE</scope>
    <source>
        <strain evidence="9">ChiSjej1B19-5720</strain>
    </source>
</reference>
<evidence type="ECO:0000256" key="3">
    <source>
        <dbReference type="ARBA" id="ARBA00023125"/>
    </source>
</evidence>
<dbReference type="EMBL" id="DWYZ01000174">
    <property type="protein sequence ID" value="HJB28992.1"/>
    <property type="molecule type" value="Genomic_DNA"/>
</dbReference>
<proteinExistence type="predicted"/>
<dbReference type="PANTHER" id="PTHR43280:SF34">
    <property type="entry name" value="ARAC-FAMILY TRANSCRIPTIONAL REGULATOR"/>
    <property type="match status" value="1"/>
</dbReference>
<name>A0A9D2RW83_9FIRM</name>
<dbReference type="SMART" id="SM00448">
    <property type="entry name" value="REC"/>
    <property type="match status" value="1"/>
</dbReference>
<protein>
    <recommendedName>
        <fullName evidence="1">Stage 0 sporulation protein A homolog</fullName>
    </recommendedName>
</protein>
<keyword evidence="4" id="KW-0804">Transcription</keyword>
<evidence type="ECO:0000313" key="9">
    <source>
        <dbReference type="EMBL" id="HJB28992.1"/>
    </source>
</evidence>
<comment type="caution">
    <text evidence="9">The sequence shown here is derived from an EMBL/GenBank/DDBJ whole genome shotgun (WGS) entry which is preliminary data.</text>
</comment>
<dbReference type="GO" id="GO:0000160">
    <property type="term" value="P:phosphorelay signal transduction system"/>
    <property type="evidence" value="ECO:0007669"/>
    <property type="project" value="InterPro"/>
</dbReference>
<evidence type="ECO:0000256" key="4">
    <source>
        <dbReference type="ARBA" id="ARBA00023163"/>
    </source>
</evidence>
<reference evidence="9" key="1">
    <citation type="journal article" date="2021" name="PeerJ">
        <title>Extensive microbial diversity within the chicken gut microbiome revealed by metagenomics and culture.</title>
        <authorList>
            <person name="Gilroy R."/>
            <person name="Ravi A."/>
            <person name="Getino M."/>
            <person name="Pursley I."/>
            <person name="Horton D.L."/>
            <person name="Alikhan N.F."/>
            <person name="Baker D."/>
            <person name="Gharbi K."/>
            <person name="Hall N."/>
            <person name="Watson M."/>
            <person name="Adriaenssens E.M."/>
            <person name="Foster-Nyarko E."/>
            <person name="Jarju S."/>
            <person name="Secka A."/>
            <person name="Antonio M."/>
            <person name="Oren A."/>
            <person name="Chaudhuri R.R."/>
            <person name="La Ragione R."/>
            <person name="Hildebrand F."/>
            <person name="Pallen M.J."/>
        </authorList>
    </citation>
    <scope>NUCLEOTIDE SEQUENCE</scope>
    <source>
        <strain evidence="9">ChiSjej1B19-5720</strain>
    </source>
</reference>
<dbReference type="SUPFAM" id="SSF52172">
    <property type="entry name" value="CheY-like"/>
    <property type="match status" value="1"/>
</dbReference>
<dbReference type="GO" id="GO:0003700">
    <property type="term" value="F:DNA-binding transcription factor activity"/>
    <property type="evidence" value="ECO:0007669"/>
    <property type="project" value="InterPro"/>
</dbReference>